<evidence type="ECO:0000256" key="3">
    <source>
        <dbReference type="ARBA" id="ARBA00022490"/>
    </source>
</evidence>
<dbReference type="InterPro" id="IPR029197">
    <property type="entry name" value="CKAP2_C"/>
</dbReference>
<dbReference type="PANTHER" id="PTHR47078">
    <property type="entry name" value="CYTOSKELETON-ASSOCIATED PROTEIN 2-LIKE"/>
    <property type="match status" value="1"/>
</dbReference>
<evidence type="ECO:0000256" key="4">
    <source>
        <dbReference type="ARBA" id="ARBA00022553"/>
    </source>
</evidence>
<evidence type="ECO:0000256" key="5">
    <source>
        <dbReference type="ARBA" id="ARBA00023212"/>
    </source>
</evidence>
<organism evidence="8 9">
    <name type="scientific">Microcaecilia unicolor</name>
    <dbReference type="NCBI Taxonomy" id="1415580"/>
    <lineage>
        <taxon>Eukaryota</taxon>
        <taxon>Metazoa</taxon>
        <taxon>Chordata</taxon>
        <taxon>Craniata</taxon>
        <taxon>Vertebrata</taxon>
        <taxon>Euteleostomi</taxon>
        <taxon>Amphibia</taxon>
        <taxon>Gymnophiona</taxon>
        <taxon>Siphonopidae</taxon>
        <taxon>Microcaecilia</taxon>
    </lineage>
</organism>
<sequence length="736" mass="82233">MECGTMRKVTAEEERRKKLLEYLAAKGKLKPQDSQSAKPYLKDCTNRQNVRPQPVSKFALIVKQKDKVPLKQAWDAVPARKAKPANTTFQSLSNTTTSQKLLGKAVPSVLSRPSSTGNLPSRKCTQRLHILQPETDQGLKKTTVSSETQAVRTIVKQQTIRVPSNGVLRDTVNLQNRGLSTAEKSSLKNNLCGNRNPPVKTVTASEKKRLEISRTAKPRIVSNNPGVKTSSVHGKTVNPVTKNKPNPNGIHRIVASKAQVSAKLDKFQKISQNISRPGGKTNGLAISSRQLSQTYTISRSLPSEKPVHLQSKTSLVKQSVQIQRPGLPCKTVNTIKAERPNWSKSLPPKKQSFTPYVSNKPRAQTNLKSKVTADGNTSVAAKSQQLSCIIKKNRVQEATQTAQARTSKTIHRQYSSITPSTASFITPKSVVSYFPTRKAATEIKAGLTTTSKKKEQDRRKKLEEWLRSKGKIYKRPPMMLAPPKKPEKEKWNTSFWDGIEDDEEEQHLTDKIHHMLDECLKLIEQGYPSEQLSTVLSRIPEREKFAKFWICKAKLQERDGHFDVFGLYELAVRAGAEPIQELREVVFNIMENASKSPTFEPLPCEDISALPSTAIASEGAFEELQPSLKERAQNVRTPGVIVTKGWTGEQGSYLKFQVGEIPRLKGTPALHMKLLTPVRRSVRIEHSISHYPDILQEHDTVVASLNELLDIEETSAFVYRQNEALPKEIDTQILGL</sequence>
<comment type="subcellular location">
    <subcellularLocation>
        <location evidence="1">Cytoplasm</location>
        <location evidence="1">Cytoskeleton</location>
    </subcellularLocation>
</comment>
<keyword evidence="3" id="KW-0963">Cytoplasm</keyword>
<dbReference type="GO" id="GO:0072686">
    <property type="term" value="C:mitotic spindle"/>
    <property type="evidence" value="ECO:0007669"/>
    <property type="project" value="TreeGrafter"/>
</dbReference>
<evidence type="ECO:0000313" key="9">
    <source>
        <dbReference type="RefSeq" id="XP_030057566.1"/>
    </source>
</evidence>
<evidence type="ECO:0000256" key="6">
    <source>
        <dbReference type="SAM" id="MobiDB-lite"/>
    </source>
</evidence>
<dbReference type="Proteomes" id="UP000515156">
    <property type="component" value="Chromosome 4"/>
</dbReference>
<dbReference type="Pfam" id="PF15297">
    <property type="entry name" value="CKAP2_C"/>
    <property type="match status" value="2"/>
</dbReference>
<accession>A0A6P7XX66</accession>
<dbReference type="CTD" id="150468"/>
<dbReference type="InParanoid" id="A0A6P7XX66"/>
<feature type="domain" description="Cytoskeleton-associated protein 2 C-terminal" evidence="7">
    <location>
        <begin position="444"/>
        <end position="594"/>
    </location>
</feature>
<feature type="compositionally biased region" description="Low complexity" evidence="6">
    <location>
        <begin position="235"/>
        <end position="248"/>
    </location>
</feature>
<evidence type="ECO:0000256" key="1">
    <source>
        <dbReference type="ARBA" id="ARBA00004245"/>
    </source>
</evidence>
<keyword evidence="5" id="KW-0206">Cytoskeleton</keyword>
<feature type="domain" description="Cytoskeleton-associated protein 2 C-terminal" evidence="7">
    <location>
        <begin position="671"/>
        <end position="725"/>
    </location>
</feature>
<keyword evidence="4" id="KW-0597">Phosphoprotein</keyword>
<dbReference type="GO" id="GO:0005813">
    <property type="term" value="C:centrosome"/>
    <property type="evidence" value="ECO:0007669"/>
    <property type="project" value="TreeGrafter"/>
</dbReference>
<proteinExistence type="inferred from homology"/>
<keyword evidence="8" id="KW-1185">Reference proteome</keyword>
<name>A0A6P7XX66_9AMPH</name>
<dbReference type="AlphaFoldDB" id="A0A6P7XX66"/>
<comment type="similarity">
    <text evidence="2">Belongs to the CKAP2 family.</text>
</comment>
<evidence type="ECO:0000259" key="7">
    <source>
        <dbReference type="Pfam" id="PF15297"/>
    </source>
</evidence>
<gene>
    <name evidence="9" type="primary">CKAP2L</name>
</gene>
<dbReference type="PANTHER" id="PTHR47078:SF1">
    <property type="entry name" value="CYTOSKELETON-ASSOCIATED PROTEIN 2-LIKE"/>
    <property type="match status" value="1"/>
</dbReference>
<evidence type="ECO:0000313" key="8">
    <source>
        <dbReference type="Proteomes" id="UP000515156"/>
    </source>
</evidence>
<dbReference type="OrthoDB" id="6288182at2759"/>
<dbReference type="FunCoup" id="A0A6P7XX66">
    <property type="interactions" value="523"/>
</dbReference>
<dbReference type="InterPro" id="IPR052855">
    <property type="entry name" value="CKAP2-like"/>
</dbReference>
<feature type="region of interest" description="Disordered" evidence="6">
    <location>
        <begin position="220"/>
        <end position="249"/>
    </location>
</feature>
<dbReference type="RefSeq" id="XP_030057566.1">
    <property type="nucleotide sequence ID" value="XM_030201706.1"/>
</dbReference>
<dbReference type="GO" id="GO:0005829">
    <property type="term" value="C:cytosol"/>
    <property type="evidence" value="ECO:0007669"/>
    <property type="project" value="TreeGrafter"/>
</dbReference>
<feature type="compositionally biased region" description="Polar residues" evidence="6">
    <location>
        <begin position="221"/>
        <end position="233"/>
    </location>
</feature>
<evidence type="ECO:0000256" key="2">
    <source>
        <dbReference type="ARBA" id="ARBA00009468"/>
    </source>
</evidence>
<protein>
    <submittedName>
        <fullName evidence="9">Cytoskeleton-associated protein 2-like isoform X2</fullName>
    </submittedName>
</protein>
<reference evidence="9" key="1">
    <citation type="submission" date="2025-08" db="UniProtKB">
        <authorList>
            <consortium name="RefSeq"/>
        </authorList>
    </citation>
    <scope>IDENTIFICATION</scope>
</reference>
<dbReference type="GeneID" id="115469251"/>